<dbReference type="AlphaFoldDB" id="A0A931J3T8"/>
<evidence type="ECO:0000256" key="5">
    <source>
        <dbReference type="ARBA" id="ARBA00022748"/>
    </source>
</evidence>
<dbReference type="EMBL" id="JAEDAK010000005">
    <property type="protein sequence ID" value="MBH9577034.1"/>
    <property type="molecule type" value="Genomic_DNA"/>
</dbReference>
<evidence type="ECO:0000256" key="4">
    <source>
        <dbReference type="ARBA" id="ARBA00022729"/>
    </source>
</evidence>
<dbReference type="GO" id="GO:0005886">
    <property type="term" value="C:plasma membrane"/>
    <property type="evidence" value="ECO:0007669"/>
    <property type="project" value="TreeGrafter"/>
</dbReference>
<keyword evidence="4 7" id="KW-0732">Signal</keyword>
<dbReference type="RefSeq" id="WP_198110781.1">
    <property type="nucleotide sequence ID" value="NZ_JAEDAK010000005.1"/>
</dbReference>
<evidence type="ECO:0000313" key="9">
    <source>
        <dbReference type="EMBL" id="MBH9577034.1"/>
    </source>
</evidence>
<comment type="similarity">
    <text evidence="1 7">Belongs to the CcmH/CycL/Ccl2/NrfF family.</text>
</comment>
<keyword evidence="10" id="KW-1185">Reference proteome</keyword>
<dbReference type="InterPro" id="IPR038297">
    <property type="entry name" value="CcmH/CycL/NrfF/Ccl2_sf"/>
</dbReference>
<evidence type="ECO:0000256" key="7">
    <source>
        <dbReference type="RuleBase" id="RU364112"/>
    </source>
</evidence>
<feature type="transmembrane region" description="Helical" evidence="7">
    <location>
        <begin position="93"/>
        <end position="114"/>
    </location>
</feature>
<keyword evidence="3 7" id="KW-0479">Metal-binding</keyword>
<name>A0A931J3T8_9BURK</name>
<evidence type="ECO:0000256" key="2">
    <source>
        <dbReference type="ARBA" id="ARBA00022617"/>
    </source>
</evidence>
<dbReference type="GO" id="GO:0046872">
    <property type="term" value="F:metal ion binding"/>
    <property type="evidence" value="ECO:0007669"/>
    <property type="project" value="UniProtKB-KW"/>
</dbReference>
<evidence type="ECO:0000256" key="3">
    <source>
        <dbReference type="ARBA" id="ARBA00022723"/>
    </source>
</evidence>
<organism evidence="9 10">
    <name type="scientific">Inhella proteolytica</name>
    <dbReference type="NCBI Taxonomy" id="2795029"/>
    <lineage>
        <taxon>Bacteria</taxon>
        <taxon>Pseudomonadati</taxon>
        <taxon>Pseudomonadota</taxon>
        <taxon>Betaproteobacteria</taxon>
        <taxon>Burkholderiales</taxon>
        <taxon>Sphaerotilaceae</taxon>
        <taxon>Inhella</taxon>
    </lineage>
</organism>
<sequence>MRVLLLLCLLLAGTARADAQLDARTHALAQQLRCLVCQNQTIADSHAPLAVDLKNRVRDQLAAGKSEAQVIEDLTAKYGDFVLYNPPVKPSTWLLWAGPALLGLGALAGLAWTLRRRAQQPAAAFEPDPEDGEDPR</sequence>
<comment type="function">
    <text evidence="7">Possible subunit of a heme lyase.</text>
</comment>
<keyword evidence="6 7" id="KW-0408">Iron</keyword>
<comment type="caution">
    <text evidence="9">The sequence shown here is derived from an EMBL/GenBank/DDBJ whole genome shotgun (WGS) entry which is preliminary data.</text>
</comment>
<feature type="signal peptide" evidence="7">
    <location>
        <begin position="1"/>
        <end position="17"/>
    </location>
</feature>
<dbReference type="FunFam" id="1.10.8.640:FF:000001">
    <property type="entry name" value="Cytochrome c-type biogenesis protein"/>
    <property type="match status" value="1"/>
</dbReference>
<gene>
    <name evidence="9" type="ORF">I7X39_08960</name>
</gene>
<evidence type="ECO:0000256" key="1">
    <source>
        <dbReference type="ARBA" id="ARBA00010342"/>
    </source>
</evidence>
<keyword evidence="7" id="KW-0812">Transmembrane</keyword>
<accession>A0A931J3T8</accession>
<evidence type="ECO:0000256" key="6">
    <source>
        <dbReference type="ARBA" id="ARBA00023004"/>
    </source>
</evidence>
<dbReference type="Pfam" id="PF03918">
    <property type="entry name" value="CcmH"/>
    <property type="match status" value="1"/>
</dbReference>
<keyword evidence="5" id="KW-0201">Cytochrome c-type biogenesis</keyword>
<dbReference type="Gene3D" id="1.10.8.640">
    <property type="entry name" value="Cytochrome C biogenesis protein"/>
    <property type="match status" value="1"/>
</dbReference>
<protein>
    <recommendedName>
        <fullName evidence="7">Cytochrome c-type biogenesis protein</fullName>
    </recommendedName>
</protein>
<dbReference type="Proteomes" id="UP000613266">
    <property type="component" value="Unassembled WGS sequence"/>
</dbReference>
<keyword evidence="2 7" id="KW-0349">Heme</keyword>
<dbReference type="PANTHER" id="PTHR47870:SF1">
    <property type="entry name" value="CYTOCHROME C-TYPE BIOGENESIS PROTEIN CCMH"/>
    <property type="match status" value="1"/>
</dbReference>
<feature type="domain" description="CcmH/CycL/Ccl2/NrfF N-terminal" evidence="8">
    <location>
        <begin position="17"/>
        <end position="124"/>
    </location>
</feature>
<reference evidence="9" key="1">
    <citation type="submission" date="2020-12" db="EMBL/GenBank/DDBJ databases">
        <title>The genome sequence of Inhella sp. 1Y17.</title>
        <authorList>
            <person name="Liu Y."/>
        </authorList>
    </citation>
    <scope>NUCLEOTIDE SEQUENCE</scope>
    <source>
        <strain evidence="9">1Y17</strain>
    </source>
</reference>
<dbReference type="CDD" id="cd16378">
    <property type="entry name" value="CcmH_N"/>
    <property type="match status" value="1"/>
</dbReference>
<keyword evidence="7" id="KW-1133">Transmembrane helix</keyword>
<evidence type="ECO:0000313" key="10">
    <source>
        <dbReference type="Proteomes" id="UP000613266"/>
    </source>
</evidence>
<evidence type="ECO:0000259" key="8">
    <source>
        <dbReference type="Pfam" id="PF03918"/>
    </source>
</evidence>
<feature type="chain" id="PRO_5038155070" description="Cytochrome c-type biogenesis protein" evidence="7">
    <location>
        <begin position="18"/>
        <end position="136"/>
    </location>
</feature>
<keyword evidence="7" id="KW-0472">Membrane</keyword>
<dbReference type="InterPro" id="IPR005616">
    <property type="entry name" value="CcmH/CycL/Ccl2/NrfF_N"/>
</dbReference>
<dbReference type="GO" id="GO:0017004">
    <property type="term" value="P:cytochrome complex assembly"/>
    <property type="evidence" value="ECO:0007669"/>
    <property type="project" value="UniProtKB-KW"/>
</dbReference>
<proteinExistence type="inferred from homology"/>
<dbReference type="PANTHER" id="PTHR47870">
    <property type="entry name" value="CYTOCHROME C-TYPE BIOGENESIS PROTEIN CCMH"/>
    <property type="match status" value="1"/>
</dbReference>
<dbReference type="InterPro" id="IPR051263">
    <property type="entry name" value="C-type_cytochrome_biogenesis"/>
</dbReference>